<organism evidence="6 7">
    <name type="scientific">Providencia stuartii ATCC 25827</name>
    <dbReference type="NCBI Taxonomy" id="471874"/>
    <lineage>
        <taxon>Bacteria</taxon>
        <taxon>Pseudomonadati</taxon>
        <taxon>Pseudomonadota</taxon>
        <taxon>Gammaproteobacteria</taxon>
        <taxon>Enterobacterales</taxon>
        <taxon>Morganellaceae</taxon>
        <taxon>Providencia</taxon>
    </lineage>
</organism>
<feature type="domain" description="Carbohydrate kinase PfkB" evidence="5">
    <location>
        <begin position="1"/>
        <end position="289"/>
    </location>
</feature>
<protein>
    <submittedName>
        <fullName evidence="6">Kinase, PfkB family</fullName>
    </submittedName>
</protein>
<evidence type="ECO:0000256" key="1">
    <source>
        <dbReference type="ARBA" id="ARBA00010688"/>
    </source>
</evidence>
<comment type="similarity">
    <text evidence="1 4">Belongs to the carbohydrate kinase PfkB family.</text>
</comment>
<evidence type="ECO:0000256" key="3">
    <source>
        <dbReference type="ARBA" id="ARBA00022777"/>
    </source>
</evidence>
<dbReference type="AlphaFoldDB" id="A0AA86Z017"/>
<comment type="caution">
    <text evidence="6">The sequence shown here is derived from an EMBL/GenBank/DDBJ whole genome shotgun (WGS) entry which is preliminary data.</text>
</comment>
<sequence>MRTVAVIGAAAGDCVLSVARMPRSGEDIAAHDHGWQIGGCAFNVLRALARLQLPIINGIRVGNGQWGQRVRQALSELGVSPFFVSETQDNGWCFALTEPNGERTFISIAGCEEEWNREELQTLALPNDSIIYASGYELGCLQGEALQQWLLNDCPTQTLVLDLGPRLAALPQNFLQQLPANRTLLTVNRDEARFLCGEGDLVRLSAEYAYRRGITLIVRLDSQGAWLCQPNQQPLFVPAYQVAVVDTIGAGDAHTAGVLAGLSQGWSLRDCVDFGNQVAAIVVSKQGPAGAPTLSEINQSALSQAIPETFE</sequence>
<keyword evidence="3 4" id="KW-0418">Kinase</keyword>
<dbReference type="InterPro" id="IPR002173">
    <property type="entry name" value="Carboh/pur_kinase_PfkB_CS"/>
</dbReference>
<dbReference type="GO" id="GO:0005829">
    <property type="term" value="C:cytosol"/>
    <property type="evidence" value="ECO:0007669"/>
    <property type="project" value="TreeGrafter"/>
</dbReference>
<dbReference type="InterPro" id="IPR002139">
    <property type="entry name" value="Ribo/fructo_kinase"/>
</dbReference>
<name>A0AA86Z017_PROST</name>
<evidence type="ECO:0000313" key="6">
    <source>
        <dbReference type="EMBL" id="EDU61553.1"/>
    </source>
</evidence>
<dbReference type="RefSeq" id="WP_004924186.1">
    <property type="nucleotide sequence ID" value="NZ_DS607671.1"/>
</dbReference>
<gene>
    <name evidence="6" type="ORF">PROSTU_00442</name>
</gene>
<accession>A0AA86Z017</accession>
<dbReference type="EMBL" id="ABJD02000047">
    <property type="protein sequence ID" value="EDU61553.1"/>
    <property type="molecule type" value="Genomic_DNA"/>
</dbReference>
<dbReference type="SUPFAM" id="SSF53613">
    <property type="entry name" value="Ribokinase-like"/>
    <property type="match status" value="1"/>
</dbReference>
<evidence type="ECO:0000313" key="7">
    <source>
        <dbReference type="Proteomes" id="UP000004506"/>
    </source>
</evidence>
<dbReference type="InterPro" id="IPR011611">
    <property type="entry name" value="PfkB_dom"/>
</dbReference>
<evidence type="ECO:0000259" key="5">
    <source>
        <dbReference type="Pfam" id="PF00294"/>
    </source>
</evidence>
<reference evidence="6 7" key="3">
    <citation type="submission" date="2008-05" db="EMBL/GenBank/DDBJ databases">
        <authorList>
            <person name="Fulton L."/>
            <person name="Clifton S."/>
            <person name="Fulton B."/>
            <person name="Xu J."/>
            <person name="Minx P."/>
            <person name="Pepin K.H."/>
            <person name="Johnson M."/>
            <person name="Thiruvilangam P."/>
            <person name="Bhonagiri V."/>
            <person name="Nash W.E."/>
            <person name="Mardis E.R."/>
            <person name="Wilson R.K."/>
        </authorList>
    </citation>
    <scope>NUCLEOTIDE SEQUENCE [LARGE SCALE GENOMIC DNA]</scope>
    <source>
        <strain evidence="6 7">ATCC 25827</strain>
    </source>
</reference>
<dbReference type="GO" id="GO:0006796">
    <property type="term" value="P:phosphate-containing compound metabolic process"/>
    <property type="evidence" value="ECO:0007669"/>
    <property type="project" value="UniProtKB-ARBA"/>
</dbReference>
<dbReference type="Pfam" id="PF00294">
    <property type="entry name" value="PfkB"/>
    <property type="match status" value="1"/>
</dbReference>
<reference evidence="7" key="1">
    <citation type="submission" date="2008-04" db="EMBL/GenBank/DDBJ databases">
        <title>Draft genome sequence of Providencia stuartii (ATCC 25827).</title>
        <authorList>
            <person name="Sudarsanam P."/>
            <person name="Ley R."/>
            <person name="Guruge J."/>
            <person name="Turnbaugh P.J."/>
            <person name="Mahowald M."/>
            <person name="Liep D."/>
            <person name="Gordon J."/>
        </authorList>
    </citation>
    <scope>NUCLEOTIDE SEQUENCE [LARGE SCALE GENOMIC DNA]</scope>
    <source>
        <strain evidence="7">ATCC 25827</strain>
    </source>
</reference>
<dbReference type="Proteomes" id="UP000004506">
    <property type="component" value="Unassembled WGS sequence"/>
</dbReference>
<dbReference type="PROSITE" id="PS00584">
    <property type="entry name" value="PFKB_KINASES_2"/>
    <property type="match status" value="1"/>
</dbReference>
<evidence type="ECO:0000256" key="2">
    <source>
        <dbReference type="ARBA" id="ARBA00022679"/>
    </source>
</evidence>
<dbReference type="PRINTS" id="PR00990">
    <property type="entry name" value="RIBOKINASE"/>
</dbReference>
<reference evidence="7" key="2">
    <citation type="submission" date="2008-04" db="EMBL/GenBank/DDBJ databases">
        <title>Draft genome sequence of Providencia stuartii(ATCC 25827).</title>
        <authorList>
            <person name="Sudarsanam P."/>
            <person name="Ley R."/>
            <person name="Guruge J."/>
            <person name="Turnbaugh P.J."/>
            <person name="Mahowald M."/>
            <person name="Liep D."/>
            <person name="Gordon J."/>
        </authorList>
    </citation>
    <scope>NUCLEOTIDE SEQUENCE [LARGE SCALE GENOMIC DNA]</scope>
    <source>
        <strain evidence="7">ATCC 25827</strain>
    </source>
</reference>
<dbReference type="InterPro" id="IPR029056">
    <property type="entry name" value="Ribokinase-like"/>
</dbReference>
<dbReference type="PANTHER" id="PTHR10584">
    <property type="entry name" value="SUGAR KINASE"/>
    <property type="match status" value="1"/>
</dbReference>
<keyword evidence="2 4" id="KW-0808">Transferase</keyword>
<evidence type="ECO:0000256" key="4">
    <source>
        <dbReference type="RuleBase" id="RU003704"/>
    </source>
</evidence>
<dbReference type="PANTHER" id="PTHR10584:SF166">
    <property type="entry name" value="RIBOKINASE"/>
    <property type="match status" value="1"/>
</dbReference>
<dbReference type="GO" id="GO:0016301">
    <property type="term" value="F:kinase activity"/>
    <property type="evidence" value="ECO:0007669"/>
    <property type="project" value="UniProtKB-KW"/>
</dbReference>
<dbReference type="Gene3D" id="3.40.1190.20">
    <property type="match status" value="1"/>
</dbReference>
<proteinExistence type="inferred from homology"/>